<dbReference type="PANTHER" id="PTHR42044:SF2">
    <property type="entry name" value="DUF676 DOMAIN-CONTAINING PROTEIN"/>
    <property type="match status" value="1"/>
</dbReference>
<accession>A0A084Q845</accession>
<dbReference type="HOGENOM" id="CLU_028622_1_0_1"/>
<dbReference type="AlphaFoldDB" id="A0A084Q845"/>
<dbReference type="InParanoid" id="A0A084Q845"/>
<dbReference type="EMBL" id="KL661906">
    <property type="protein sequence ID" value="KFA60130.1"/>
    <property type="molecule type" value="Genomic_DNA"/>
</dbReference>
<protein>
    <recommendedName>
        <fullName evidence="3">DUF676 domain-containing protein</fullName>
    </recommendedName>
</protein>
<evidence type="ECO:0000313" key="1">
    <source>
        <dbReference type="EMBL" id="KFA60130.1"/>
    </source>
</evidence>
<gene>
    <name evidence="1" type="ORF">S40285_09578</name>
</gene>
<sequence length="399" mass="45012">MIVFTSATDTSIVDAIIQVIQRSLQAMTESLYGAMLLLREIFANDRSKESLNFILDHLRDLLVFVYDLFKPANVISGPSTVDADRFDMHSRMDNPYNELDLWQKLNRLAIIYQVQRVALTLLSILQQGRKMTPSGLGNFHMNASLPSDLNKDGTETTYVSKLKDDFKPPSNERWLFINGIANELVWFQSSCDKIRDAFNQEVIGVYNRSEGILWDLIECVGEHSAATDKQKEMIEHTPSSKAAQNKLEEELKKALWPGGHSISNKVVMIAHSQGCLILRLVLQKLVSENPMGTPKMHDMKKRLRVFTFGNPSIDWRVMGEESQSLSEYAHVTEHFAHEADFVAMLGVVRYHKDTESGYGEGSVFLSNGGRGHLFGAHYPLEADAYINGSKSTLLLQINK</sequence>
<dbReference type="SUPFAM" id="SSF53474">
    <property type="entry name" value="alpha/beta-Hydrolases"/>
    <property type="match status" value="1"/>
</dbReference>
<dbReference type="OrthoDB" id="202545at2759"/>
<dbReference type="Proteomes" id="UP000028524">
    <property type="component" value="Unassembled WGS sequence"/>
</dbReference>
<dbReference type="OMA" id="WDLVECA"/>
<proteinExistence type="predicted"/>
<dbReference type="InterPro" id="IPR029058">
    <property type="entry name" value="AB_hydrolase_fold"/>
</dbReference>
<evidence type="ECO:0008006" key="3">
    <source>
        <dbReference type="Google" id="ProtNLM"/>
    </source>
</evidence>
<organism evidence="1 2">
    <name type="scientific">Stachybotrys chlorohalonatus (strain IBT 40285)</name>
    <dbReference type="NCBI Taxonomy" id="1283841"/>
    <lineage>
        <taxon>Eukaryota</taxon>
        <taxon>Fungi</taxon>
        <taxon>Dikarya</taxon>
        <taxon>Ascomycota</taxon>
        <taxon>Pezizomycotina</taxon>
        <taxon>Sordariomycetes</taxon>
        <taxon>Hypocreomycetidae</taxon>
        <taxon>Hypocreales</taxon>
        <taxon>Stachybotryaceae</taxon>
        <taxon>Stachybotrys</taxon>
    </lineage>
</organism>
<dbReference type="STRING" id="1283841.A0A084Q845"/>
<dbReference type="PANTHER" id="PTHR42044">
    <property type="entry name" value="DUF676 DOMAIN-CONTAINING PROTEIN-RELATED"/>
    <property type="match status" value="1"/>
</dbReference>
<keyword evidence="2" id="KW-1185">Reference proteome</keyword>
<name>A0A084Q845_STAC4</name>
<reference evidence="1 2" key="1">
    <citation type="journal article" date="2014" name="BMC Genomics">
        <title>Comparative genome sequencing reveals chemotype-specific gene clusters in the toxigenic black mold Stachybotrys.</title>
        <authorList>
            <person name="Semeiks J."/>
            <person name="Borek D."/>
            <person name="Otwinowski Z."/>
            <person name="Grishin N.V."/>
        </authorList>
    </citation>
    <scope>NUCLEOTIDE SEQUENCE [LARGE SCALE GENOMIC DNA]</scope>
    <source>
        <strain evidence="1 2">IBT 40285</strain>
    </source>
</reference>
<evidence type="ECO:0000313" key="2">
    <source>
        <dbReference type="Proteomes" id="UP000028524"/>
    </source>
</evidence>